<evidence type="ECO:0000256" key="7">
    <source>
        <dbReference type="ARBA" id="ARBA00022694"/>
    </source>
</evidence>
<feature type="region of interest" description="Disordered" evidence="17">
    <location>
        <begin position="1"/>
        <end position="32"/>
    </location>
</feature>
<comment type="catalytic activity">
    <reaction evidence="1">
        <text>a uridine in mRNA = a pseudouridine in mRNA</text>
        <dbReference type="Rhea" id="RHEA:56644"/>
        <dbReference type="Rhea" id="RHEA-COMP:14658"/>
        <dbReference type="Rhea" id="RHEA-COMP:14659"/>
        <dbReference type="ChEBI" id="CHEBI:65314"/>
        <dbReference type="ChEBI" id="CHEBI:65315"/>
    </reaction>
</comment>
<evidence type="ECO:0000256" key="6">
    <source>
        <dbReference type="ARBA" id="ARBA00022664"/>
    </source>
</evidence>
<accession>A0AAI9WWB2</accession>
<comment type="function">
    <text evidence="11">Formation of pseudouridine at positions 27 and 28 in the anticodon stem and loop of transfer RNAs; at positions 34 and 36 of intron-containing precursor tRNA(Ile) and at position 35 in the intron-containing tRNA(Tyr). Catalyzes pseudouridylation at position 44 in U2 snRNA. Also catalyzes pseudouridylation of mRNAs.</text>
</comment>
<evidence type="ECO:0000256" key="15">
    <source>
        <dbReference type="PIRSR" id="PIRSR641708-1"/>
    </source>
</evidence>
<feature type="domain" description="Pseudouridine synthase I TruA alpha/beta" evidence="18">
    <location>
        <begin position="329"/>
        <end position="435"/>
    </location>
</feature>
<evidence type="ECO:0000313" key="19">
    <source>
        <dbReference type="EMBL" id="KAI3403040.2"/>
    </source>
</evidence>
<dbReference type="InterPro" id="IPR020094">
    <property type="entry name" value="TruA/RsuA/RluB/E/F_N"/>
</dbReference>
<dbReference type="Gene3D" id="3.30.70.580">
    <property type="entry name" value="Pseudouridine synthase I, catalytic domain, N-terminal subdomain"/>
    <property type="match status" value="1"/>
</dbReference>
<comment type="subcellular location">
    <subcellularLocation>
        <location evidence="4">Nucleus</location>
    </subcellularLocation>
</comment>
<dbReference type="GO" id="GO:0005634">
    <property type="term" value="C:nucleus"/>
    <property type="evidence" value="ECO:0007669"/>
    <property type="project" value="UniProtKB-SubCell"/>
</dbReference>
<dbReference type="RefSeq" id="XP_049178787.1">
    <property type="nucleotide sequence ID" value="XM_049325504.1"/>
</dbReference>
<evidence type="ECO:0000256" key="2">
    <source>
        <dbReference type="ARBA" id="ARBA00001832"/>
    </source>
</evidence>
<comment type="similarity">
    <text evidence="5">Belongs to the tRNA pseudouridine synthase TruA family.</text>
</comment>
<comment type="catalytic activity">
    <reaction evidence="10">
        <text>a uridine in tRNA = a pseudouridine in tRNA</text>
        <dbReference type="Rhea" id="RHEA:54572"/>
        <dbReference type="Rhea" id="RHEA-COMP:13339"/>
        <dbReference type="Rhea" id="RHEA-COMP:13934"/>
        <dbReference type="ChEBI" id="CHEBI:65314"/>
        <dbReference type="ChEBI" id="CHEBI:65315"/>
    </reaction>
</comment>
<dbReference type="PANTHER" id="PTHR11142">
    <property type="entry name" value="PSEUDOURIDYLATE SYNTHASE"/>
    <property type="match status" value="1"/>
</dbReference>
<dbReference type="FunFam" id="3.30.70.660:FF:000002">
    <property type="entry name" value="tRNA pseudouridine synthase"/>
    <property type="match status" value="1"/>
</dbReference>
<gene>
    <name evidence="19" type="ORF">KGF56_004100</name>
</gene>
<dbReference type="GO" id="GO:1990481">
    <property type="term" value="P:mRNA pseudouridine synthesis"/>
    <property type="evidence" value="ECO:0007669"/>
    <property type="project" value="TreeGrafter"/>
</dbReference>
<sequence length="522" mass="59759">MTDTELTELAKTKESTKLAEPVAEVTEDVQVGSEEVSLPLQLENTENGTTDDTIKAGTSIRKQAAKERQERQKYEKSEFVAMLDENGVPIPKSERKPKRKCAVMIGYCGTGYNGLQIQSDPNVKTIERDLYEAMYKAGAISFENSVDLKKSGFQRSARTDKGVHAAGNVVSLKLIIEDPEIRHKINQYLPQQIRIWGIQRTTKGFDCRKMCSSRVYEYLLPTYSLLSPKPKTRLFQLIEENKSKHPELFMDDDGEGTKWWKEVVQKIIYSGITQEQLDSLASIQEEGDPPTSESTIVSETIKKIKQIENQARRSYRISSKRLDHFTKTMQQYEGTHNFHNFTIGKPYKDTSSNRFIISTKISSPFVIDGTEWISIKLHGQSFMLHQIRKMISMASLIVRCDLPPGQIISNCFKPTRINIPKAPALGLLLENPVFDAYNVKLKDHSYEPIDFSKYEKEMLDFKMKNIYDKIYMSEVKDNTFYGFFGYIDTFRVPEDEANSSQSTSIFDFLVNYIEDETKTRGG</sequence>
<evidence type="ECO:0000256" key="17">
    <source>
        <dbReference type="SAM" id="MobiDB-lite"/>
    </source>
</evidence>
<dbReference type="GO" id="GO:0003723">
    <property type="term" value="F:RNA binding"/>
    <property type="evidence" value="ECO:0007669"/>
    <property type="project" value="InterPro"/>
</dbReference>
<dbReference type="PANTHER" id="PTHR11142:SF4">
    <property type="entry name" value="PSEUDOURIDYLATE SYNTHASE 1 HOMOLOG"/>
    <property type="match status" value="1"/>
</dbReference>
<evidence type="ECO:0000313" key="20">
    <source>
        <dbReference type="Proteomes" id="UP001202479"/>
    </source>
</evidence>
<dbReference type="GO" id="GO:0031119">
    <property type="term" value="P:tRNA pseudouridine synthesis"/>
    <property type="evidence" value="ECO:0007669"/>
    <property type="project" value="InterPro"/>
</dbReference>
<evidence type="ECO:0000256" key="12">
    <source>
        <dbReference type="ARBA" id="ARBA00073968"/>
    </source>
</evidence>
<evidence type="ECO:0000256" key="4">
    <source>
        <dbReference type="ARBA" id="ARBA00004123"/>
    </source>
</evidence>
<keyword evidence="8" id="KW-0413">Isomerase</keyword>
<feature type="compositionally biased region" description="Basic and acidic residues" evidence="17">
    <location>
        <begin position="8"/>
        <end position="17"/>
    </location>
</feature>
<proteinExistence type="inferred from homology"/>
<dbReference type="InterPro" id="IPR020097">
    <property type="entry name" value="PsdUridine_synth_TruA_a/b_dom"/>
</dbReference>
<evidence type="ECO:0000256" key="16">
    <source>
        <dbReference type="PIRSR" id="PIRSR641708-2"/>
    </source>
</evidence>
<keyword evidence="9" id="KW-0539">Nucleus</keyword>
<dbReference type="GeneID" id="73381715"/>
<name>A0AAI9WWB2_9ASCO</name>
<evidence type="ECO:0000256" key="14">
    <source>
        <dbReference type="ARBA" id="ARBA00080858"/>
    </source>
</evidence>
<dbReference type="FunFam" id="3.30.70.580:FF:000002">
    <property type="entry name" value="tRNA pseudouridine synthase"/>
    <property type="match status" value="1"/>
</dbReference>
<dbReference type="Proteomes" id="UP001202479">
    <property type="component" value="Unassembled WGS sequence"/>
</dbReference>
<keyword evidence="20" id="KW-1185">Reference proteome</keyword>
<dbReference type="NCBIfam" id="TIGR00071">
    <property type="entry name" value="hisT_truA"/>
    <property type="match status" value="1"/>
</dbReference>
<dbReference type="SUPFAM" id="SSF55120">
    <property type="entry name" value="Pseudouridine synthase"/>
    <property type="match status" value="1"/>
</dbReference>
<dbReference type="GO" id="GO:0031120">
    <property type="term" value="P:snRNA pseudouridine synthesis"/>
    <property type="evidence" value="ECO:0007669"/>
    <property type="project" value="UniProtKB-ARBA"/>
</dbReference>
<feature type="binding site" evidence="16">
    <location>
        <position position="216"/>
    </location>
    <ligand>
        <name>substrate</name>
    </ligand>
</feature>
<dbReference type="InterPro" id="IPR020095">
    <property type="entry name" value="PsdUridine_synth_TruA_C"/>
</dbReference>
<dbReference type="CDD" id="cd02568">
    <property type="entry name" value="PseudoU_synth_PUS1_PUS2"/>
    <property type="match status" value="1"/>
</dbReference>
<dbReference type="InterPro" id="IPR041708">
    <property type="entry name" value="PUS1/PUS2-like"/>
</dbReference>
<dbReference type="InterPro" id="IPR020103">
    <property type="entry name" value="PsdUridine_synth_cat_dom_sf"/>
</dbReference>
<evidence type="ECO:0000256" key="10">
    <source>
        <dbReference type="ARBA" id="ARBA00036943"/>
    </source>
</evidence>
<evidence type="ECO:0000256" key="9">
    <source>
        <dbReference type="ARBA" id="ARBA00023242"/>
    </source>
</evidence>
<dbReference type="Pfam" id="PF01416">
    <property type="entry name" value="PseudoU_synth_1"/>
    <property type="match status" value="1"/>
</dbReference>
<keyword evidence="7" id="KW-0819">tRNA processing</keyword>
<comment type="cofactor">
    <cofactor evidence="3">
        <name>Zn(2+)</name>
        <dbReference type="ChEBI" id="CHEBI:29105"/>
    </cofactor>
</comment>
<comment type="caution">
    <text evidence="19">The sequence shown here is derived from an EMBL/GenBank/DDBJ whole genome shotgun (WGS) entry which is preliminary data.</text>
</comment>
<dbReference type="EMBL" id="JAHUZD010000138">
    <property type="protein sequence ID" value="KAI3403040.2"/>
    <property type="molecule type" value="Genomic_DNA"/>
</dbReference>
<keyword evidence="6" id="KW-0507">mRNA processing</keyword>
<evidence type="ECO:0000256" key="8">
    <source>
        <dbReference type="ARBA" id="ARBA00023235"/>
    </source>
</evidence>
<dbReference type="InterPro" id="IPR001406">
    <property type="entry name" value="PsdUridine_synth_TruA"/>
</dbReference>
<dbReference type="AlphaFoldDB" id="A0AAI9WWB2"/>
<reference evidence="19" key="1">
    <citation type="journal article" date="2022" name="DNA Res.">
        <title>Genome analysis of five recently described species of the CUG-Ser clade uncovers Candida theae as a new hybrid lineage with pathogenic potential in the Candida parapsilosis species complex.</title>
        <authorList>
            <person name="Mixao V."/>
            <person name="Del Olmo V."/>
            <person name="Hegedusova E."/>
            <person name="Saus E."/>
            <person name="Pryszcz L."/>
            <person name="Cillingova A."/>
            <person name="Nosek J."/>
            <person name="Gabaldon T."/>
        </authorList>
    </citation>
    <scope>NUCLEOTIDE SEQUENCE</scope>
    <source>
        <strain evidence="19">CBS 10844</strain>
    </source>
</reference>
<feature type="active site" description="Nucleophile" evidence="15">
    <location>
        <position position="160"/>
    </location>
</feature>
<protein>
    <recommendedName>
        <fullName evidence="12">tRNA pseudouridine synthase 1</fullName>
    </recommendedName>
    <alternativeName>
        <fullName evidence="13">tRNA pseudouridylate synthase 1</fullName>
    </alternativeName>
    <alternativeName>
        <fullName evidence="14">tRNA-uridine isomerase 1</fullName>
    </alternativeName>
</protein>
<evidence type="ECO:0000259" key="18">
    <source>
        <dbReference type="Pfam" id="PF01416"/>
    </source>
</evidence>
<organism evidence="19 20">
    <name type="scientific">Candida oxycetoniae</name>
    <dbReference type="NCBI Taxonomy" id="497107"/>
    <lineage>
        <taxon>Eukaryota</taxon>
        <taxon>Fungi</taxon>
        <taxon>Dikarya</taxon>
        <taxon>Ascomycota</taxon>
        <taxon>Saccharomycotina</taxon>
        <taxon>Pichiomycetes</taxon>
        <taxon>Debaryomycetaceae</taxon>
        <taxon>Candida/Lodderomyces clade</taxon>
        <taxon>Candida</taxon>
    </lineage>
</organism>
<evidence type="ECO:0000256" key="5">
    <source>
        <dbReference type="ARBA" id="ARBA00009375"/>
    </source>
</evidence>
<evidence type="ECO:0000256" key="3">
    <source>
        <dbReference type="ARBA" id="ARBA00001947"/>
    </source>
</evidence>
<dbReference type="GO" id="GO:0006397">
    <property type="term" value="P:mRNA processing"/>
    <property type="evidence" value="ECO:0007669"/>
    <property type="project" value="UniProtKB-KW"/>
</dbReference>
<evidence type="ECO:0000256" key="13">
    <source>
        <dbReference type="ARBA" id="ARBA00079072"/>
    </source>
</evidence>
<evidence type="ECO:0000256" key="1">
    <source>
        <dbReference type="ARBA" id="ARBA00001166"/>
    </source>
</evidence>
<dbReference type="Gene3D" id="3.30.70.660">
    <property type="entry name" value="Pseudouridine synthase I, catalytic domain, C-terminal subdomain"/>
    <property type="match status" value="1"/>
</dbReference>
<evidence type="ECO:0000256" key="11">
    <source>
        <dbReference type="ARBA" id="ARBA00053072"/>
    </source>
</evidence>
<dbReference type="GO" id="GO:0009982">
    <property type="term" value="F:pseudouridine synthase activity"/>
    <property type="evidence" value="ECO:0007669"/>
    <property type="project" value="InterPro"/>
</dbReference>
<comment type="catalytic activity">
    <reaction evidence="2">
        <text>uridine in snRNA = pseudouridine in snRNA</text>
        <dbReference type="Rhea" id="RHEA:51124"/>
        <dbReference type="Rhea" id="RHEA-COMP:12891"/>
        <dbReference type="Rhea" id="RHEA-COMP:12892"/>
        <dbReference type="ChEBI" id="CHEBI:65314"/>
        <dbReference type="ChEBI" id="CHEBI:65315"/>
    </reaction>
</comment>